<gene>
    <name evidence="2" type="ORF">MIND_00135500</name>
</gene>
<feature type="compositionally biased region" description="Pro residues" evidence="1">
    <location>
        <begin position="46"/>
        <end position="63"/>
    </location>
</feature>
<feature type="region of interest" description="Disordered" evidence="1">
    <location>
        <begin position="1"/>
        <end position="21"/>
    </location>
</feature>
<proteinExistence type="predicted"/>
<accession>A0A8H6WII6</accession>
<evidence type="ECO:0000256" key="1">
    <source>
        <dbReference type="SAM" id="MobiDB-lite"/>
    </source>
</evidence>
<dbReference type="RefSeq" id="XP_037226196.1">
    <property type="nucleotide sequence ID" value="XM_037358286.1"/>
</dbReference>
<feature type="region of interest" description="Disordered" evidence="1">
    <location>
        <begin position="42"/>
        <end position="68"/>
    </location>
</feature>
<dbReference type="AlphaFoldDB" id="A0A8H6WII6"/>
<comment type="caution">
    <text evidence="2">The sequence shown here is derived from an EMBL/GenBank/DDBJ whole genome shotgun (WGS) entry which is preliminary data.</text>
</comment>
<keyword evidence="3" id="KW-1185">Reference proteome</keyword>
<dbReference type="GeneID" id="59340802"/>
<dbReference type="OrthoDB" id="3037991at2759"/>
<evidence type="ECO:0000313" key="3">
    <source>
        <dbReference type="Proteomes" id="UP000636479"/>
    </source>
</evidence>
<feature type="compositionally biased region" description="Low complexity" evidence="1">
    <location>
        <begin position="241"/>
        <end position="258"/>
    </location>
</feature>
<evidence type="ECO:0000313" key="2">
    <source>
        <dbReference type="EMBL" id="KAF7316173.1"/>
    </source>
</evidence>
<reference evidence="2" key="1">
    <citation type="submission" date="2020-05" db="EMBL/GenBank/DDBJ databases">
        <title>Mycena genomes resolve the evolution of fungal bioluminescence.</title>
        <authorList>
            <person name="Tsai I.J."/>
        </authorList>
    </citation>
    <scope>NUCLEOTIDE SEQUENCE</scope>
    <source>
        <strain evidence="2">171206Taipei</strain>
    </source>
</reference>
<organism evidence="2 3">
    <name type="scientific">Mycena indigotica</name>
    <dbReference type="NCBI Taxonomy" id="2126181"/>
    <lineage>
        <taxon>Eukaryota</taxon>
        <taxon>Fungi</taxon>
        <taxon>Dikarya</taxon>
        <taxon>Basidiomycota</taxon>
        <taxon>Agaricomycotina</taxon>
        <taxon>Agaricomycetes</taxon>
        <taxon>Agaricomycetidae</taxon>
        <taxon>Agaricales</taxon>
        <taxon>Marasmiineae</taxon>
        <taxon>Mycenaceae</taxon>
        <taxon>Mycena</taxon>
    </lineage>
</organism>
<protein>
    <submittedName>
        <fullName evidence="2">Uncharacterized protein</fullName>
    </submittedName>
</protein>
<name>A0A8H6WII6_9AGAR</name>
<sequence length="280" mass="30079">MAGYRASIDSQREKTSKQISDSTAVRNRFNCAVIQANLDLDGLTGLPPPPSPPNDDANPPIPQPLTMSDSPQWCSDSCLTCSNLVPSGATYCSRACQPSIDAETSYFDAQFSWSQHNTAKISAWAFEVDCSSSRPSPKTIRSTASHPVLLSGLKQQQRPTAHVTLRTNDNDLPSPSSPISTRSRNTALESLSIVASSLPYSTSSAAKRYLSLGRRGSCPPVTASPEKPHRTRLPLLLPQKSTESTYTRPTTPSTGSPTLVAEVNGADKFHWAHAKAAGRV</sequence>
<dbReference type="EMBL" id="JACAZF010000001">
    <property type="protein sequence ID" value="KAF7316173.1"/>
    <property type="molecule type" value="Genomic_DNA"/>
</dbReference>
<feature type="region of interest" description="Disordered" evidence="1">
    <location>
        <begin position="237"/>
        <end position="258"/>
    </location>
</feature>
<dbReference type="Proteomes" id="UP000636479">
    <property type="component" value="Unassembled WGS sequence"/>
</dbReference>